<feature type="coiled-coil region" evidence="3">
    <location>
        <begin position="5017"/>
        <end position="5044"/>
    </location>
</feature>
<dbReference type="Proteomes" id="UP000735874">
    <property type="component" value="Unassembled WGS sequence"/>
</dbReference>
<dbReference type="Proteomes" id="UP000251314">
    <property type="component" value="Unassembled WGS sequence"/>
</dbReference>
<dbReference type="InterPro" id="IPR001849">
    <property type="entry name" value="PH_domain"/>
</dbReference>
<evidence type="ECO:0000313" key="10">
    <source>
        <dbReference type="EMBL" id="KAG3229328.1"/>
    </source>
</evidence>
<dbReference type="PANTHER" id="PTHR45911:SF4">
    <property type="entry name" value="MULTIPLE C2 AND TRANSMEMBRANE DOMAIN-CONTAINING PROTEIN"/>
    <property type="match status" value="1"/>
</dbReference>
<keyword evidence="2" id="KW-0106">Calcium</keyword>
<dbReference type="GO" id="GO:0005509">
    <property type="term" value="F:calcium ion binding"/>
    <property type="evidence" value="ECO:0007669"/>
    <property type="project" value="TreeGrafter"/>
</dbReference>
<dbReference type="SMART" id="SM00239">
    <property type="entry name" value="C2"/>
    <property type="match status" value="6"/>
</dbReference>
<accession>A0A329T2L9</accession>
<dbReference type="Gene3D" id="2.60.40.150">
    <property type="entry name" value="C2 domain"/>
    <property type="match status" value="4"/>
</dbReference>
<evidence type="ECO:0000256" key="1">
    <source>
        <dbReference type="ARBA" id="ARBA00022723"/>
    </source>
</evidence>
<comment type="caution">
    <text evidence="11">The sequence shown here is derived from an EMBL/GenBank/DDBJ whole genome shotgun (WGS) entry which is preliminary data.</text>
</comment>
<sequence>MSDQRYIKEGWLQKRSRPGKLVGNWRRRYFRLTSTELAYYKSPQEAAPRRRYELTLDSSVLRTNDQGYTLCIAFQAAPGQTNLYMQADNEEEKDEWVTAIYNAYRRTPDVAQQPPAPEMPKVIAPPQPRPPPAPPSRIILKLVVEEARKLKAADMNGKSDPYCVVKLIGKDGETIDIEEKRTDVISATLEPVWNAPFEIGRVVDLNSVKAVRFDLKDHDTFQRHDSLGSVEVPFSRFRMSPASTAQSEPIDEWFRVELPKKTGFSSSPRHKDSIKDKEYVVKDWGELHVRMSISGPNLVDFFHNSELDFVSTSPVATVSNEHTDNRLEVTVLAARNLISADVNDSSDPYCELTLLDDHGRPIPGEFATTATMHRTRNPAWANEHHVFGLICHIETAASLKVRIVDYDKTNRKDPLGFVLISLDQLSAHKWTEWHALQPEESMSTRENLGEIQLKIWLIGERRGEHARRLKIDKELHLKAHSQSIEQLEYENAQFEMHDAACKLDGARIPCAVTDYQARDPRFYGINGCIHYLNTQIPRAHQEKTSTDEGFQARTGLEGQALLEVTVVQASELKQNQKQAGGTGSTATPYAVIELDPSVCVEECKRTSAPLSPQKSKRIAASEARNTMFSKRTQAEVSKDRTKLAKSDMRSEKSLDINPDIPVLKVEIRTGHGLSPADMNGYSDPYCTLSITDRTTGKAIEAEKKRTAVVSKTLNPVWANENFMFGSNVSLSEAKSLLIHVKDHNNIGRSTPLGRVEIPLYDLCRESVDSTSISSKEVVKKYELKPEPWMKKHGKELGELCIKTEVVGNATVLAELLQRMSNVPMEKLLSFSDIQSEASIEMSMSTQAFDGTELEGEKTEILQLEAPIRTSSSKVLGSSNTATWREETFSLSLSYPGIFSDAKYPSIDTQLLQLRVHEAQNLLISGAAGDRTNIGSTPAEVDAVEGSTKSRAQDSNQWQRNAANVYFTVVPVRRDGTLEDAERIQSLTVYNARDPSWPVQDFVFGKIKDISNVSYLSLHLYERDVESNQETVLSNLLTDKEKKLDVCLKRFQLHKLSPSGEVEDDDFELLQFGQQVLAFRGGEDGGRFYPARIQRYIPFPSDEYEVRFDDEINTIDELRNLISLDVKGVVQAERSNGRLDVAVDIEVSASANSVKRSSRYVVKPTQLVPVNSLTGNVEQLMARRLDMMKEGDERWAKMQHMISGIVIDVLSASDLVVPVIKDGKVQKMKHLDKNDNLTCRVTLLGKPMQKGPNLCYFNDRGELFTRETMSKSTWEWKTDKQLEATIGVQNEAEDNETVASEGEKENGIVLFQNHSLVIGRVEKISHRDTNDKSTDAKEAKVEYRYQPVDPSEAKVGHQILEQTSSILIQVNAKVKVEKHAEMGSKKKSEAKDAELVDVTLGFAKIDLAMLRNKQQTLRLQIVPPKSANVPYYKAVGSLFVRITTSSDDYKMKQVRSTARAEDPEQPRLFELSAWYQNQLQLEAQSSSLFTRGMTWIERRQILRTSLSPTENAQIDALHTVLVIIMKRIVRILREMQQFEAFETLSVEEMRKSRLVHTVNAIPGSEFVGRTMDKLSHEVRKEIVVGLENELLELAGAPGPRVCPASDTSREEWVRLRTERQKLLHENGNFFMREQTSASVVSVPRSFTGDGIIAWFRRQPSVLWDDKWEVYCNDAGVVSSCKLGWRNQSLEYDPDALQAPTDDVHALQWMGALCAAGFVENITPGIGFSKQHVLLECRDDRFYRLREVDMWMENLSRENSLFPLDLVREIDCYRDPVLPGSKSSQENEQTQQITTKEARSYAKKLTEYCDGFLGMHTMLSSVLLAVKDWKNSLMPPVAENPSDLTAGKTEKDSVESPEEQGSSQVAENILWDWKYCLFVPSRKHLYIYEKETSTAPMAFIDVASTACKVAYNFSNDVKGGWMDIVNPTVCVRKPNSKDFVAVTPEIFNKMTKTRTNGDKAIEVKTSSTQKWIQALARSGVCVDMRPGQEVLMKRLNPIILQQKCNKHATEFDPNDLEGSFQRLLNRLFGHDKGLSRQDHEKEIRELRAQVRSELKKAGSEGDTVMAYYGKGKNRRSRPVNSGNFKNDSLYSGRILRIRTPFTGEKYQFKTTYDMTDTNEVPTELSKLLAKYKVMDKASWLSLPKSQRDMFLLYDVEYSHANERITEEGLMRGHIRTNEGDLDPQKVSEKCADLNILFKATDLENCVSRMVKHRYRYKPLGVLKIHTKMISPHRTLDAWYPLAPASDMLQRTNLGQIRVEMKLVQKREVTRSAKLPSIPEDVKIEETTPQLQDKNTLLPQGKNVKGKLPFAVGKEPSFVKVSILEGRSLPVADMFTSDPFVEIVLVGEDSKERDTSLKTDIKMKTLNPKWENQEFLLGKTEKTKLSDKKAVLLRVMDYDAASANDPLGCVTIEFQRSETGYIRGLILQQADAYGNATTQELKLNGQSRVEVDAMLLPVSGKAKIKKRPVADGVLGKLHFVLEIIRNDNSVSPNEKRLETTTIYSAEIAIKKAIKNAGPQEDWSKYSCYFQPHGDGRLRVKYDPASEDLGSGNSFKLSDLLSSTASLASSGKASQATSSFYTGAFKVLGRTYDLSKVDYFDVRLVSESTGRIFEGQLGKSELKSDRKFSLKNPNLCSSFRDETVVLTDRDSKETVTLTFDLNLVGILRADRVRRLLADTFRLVGLAFDSRTFNHNGGRFNLEQLNKDVETFLWENCQANLIPGRNVAEELLAQIRIMSQASKLHWKVTPQLLGYVFELVLLSGDNDRLSYANTVALDAVLNRWSRVLAQVTEAKDYLTGNFHGKKTPRVIEALFTECEWTGFNVMTLSGEDNRTSGVVGSTNTQERFSPFCIDDRVTVKLPFFKHAGVVADTQLRGGEFVAARIVKECGAGLFNVKICAESQEILQERLGKLKGYDNTKHPEAPYLVEYLDGLEPREEWRTHRSMSSIVLQVDGELLKCQLQNEDFVQISEEHIVTTEPNSTTSVSRMDDTKTDSSSTIITGKTRPGKITHSYGGARYDVVFTDGQVPVDAKVVNRSRLIPVCNETMYDGRITSIYAPAPVSDGVPQAIKYTVSLENGEVVHHLSRTQIRTRHGVLAADTAFVGAVFSSSLPTLDKSGRHAALNMAKTLENRWWGSDKIVKVYAMLPAAVKSIQVRNATTNKLVETVLMELNKDQPRFVGQYHGFVKGETFDKKEAEQLELVYSAVCKRRMHNGSLKVAPQFSKKNCFYLIVAPPPLVQIRGQVRVSSSPDSEALFKGLAMATMGNTPGSVVTVVQRLLRAECSKALRSGSNECRVVIEGLNVEFAKNPTRNVVLNLVQPSPKKVAIDGDLADVSWLDASIEIKFQLSVPYNDQGDISEAVATAYDYAATISKRLQSANTLGVEINMLSPDSVDMDKLSWILTTSDNTIKSSMELPIDFTSQTGRSDVKPEVSLEPLDDIRVSVRDSDDNIHELHFRIDDILAETAVRRKLAPFHKAIVVSPPSENSSMRCRVRFLPTSTNKSNAGKSVNEATGTDTRFNTKSKGGEAEVDVPSGSIQFDKLHVKVFEVSNMKFKEKMGGEGLQVEVVVVSSDFDKHMTVNSGKKITTPFGLEISSTGEILPDIYPKNSTFTLMYDSTQVAKRTSDASVSWKVKNGSPHVEFMYPLIDMDRVSEVRLVVRDKKSQTQVGIVTIPMGSINISRSVDGTDKAKDEPIYSVQRDGSDGKRAVVGTLSLSVERIQKYSVNDEVYAKQLETSMDFWTICPKELLKRTLEQHESKLSRSFLAAGPLVSGEGKVLLSTPIDMELQLQKIAKVQMFDAITMLQSSLSSRSVTLLPSSSEFQSLGNLKSRAMDTLQLTLQQTKAFMKDTAHELGLGHYVTERRLPWSSDTHVDENESQVLDNVVVVEANVATCTYRVQHTVLKLHEVLTKHFIPKLDELYTLNADEDRVDITKGENLLSFFDTEVEELEPEDQKIRLKLYQRLRLSKLIQVLDMIMKASVRVKVMDEDRNNVDGYLGTACIPLMDLLDQQPHDDVYELLYLPTTNLRGNRKTVQSRGVNDGGKIRLRLHLKVSESSYFEQAIEVYKVWKAKYIAQHEAARRRIHDTVVPAQRRRWTTMKSYLDELTMQANGKLHWERTPVLLSLVWDIFALQESSPTQSKKKSDADEAEYSQSIATMADKYRGAVMKVHKRWVNLQPKLDELLTIQAATQIHAKRTPEVLDDIEKEIEGLDVGLSTAWKQVKQKWQTLLDVLEELVMMNDGKLNLARAPQLLNTVEQRCSKGLDTRHSDAVSQIQSRWMAITQPNGPLSELQLMEKKGLHWRRTHELLLLLDEQCEGFADVDARALDTVQNRWEKVQEWLHEVVQMQLQHSIDSEHTPFILEKMQLWKPTRGKRQEEQNKLERSRSGGVAPSSQSADVTAVGRQRGLSRQSSVSRVSSDMSFQYAESTTEDNGQLEGMAEWYAIEETKYELERIPYHRITVDADKKNWLPFSRDGKDTRLLITQEEMIFTPANVRLALEDRGVIPKTSTFDPTIDASAKDDAWVKPSLLDSKSGSQTCVLPKHVDEEIKRLEKVLESQRDSNQPFTLPNPERVAELYEAMESLGKTNLLWNVSHAVSRNRELAVPENYQILLREMTIRQIPTTEVENLVKSLAFSLQKETLMAKGITVPTTANPTTLLQLMDEHQIKEVALPQGISSIQTLLEERGMDRKGEPVMLRGIRIGTQCTQTSTPKAINTGLGIIDTQIEALRRTLLFEALRKRNSLVRTFAGESHVLDDETERTEADMFAAAVENAEVDVSGDYLTLVERFQRLLVHESYTKRLAEYAALDRCMRALLGKSRDEAVTKEEIAVELHNVNKRVIGANYRLPPEAFTREELLQAVAAGRIRTPSDEMLSHCPEGENASAMAHYAAISYAANVFQEVTSFRSRVDLAKNRLQDTFPYDECSSLDGVLIPKQRTRRTFGQSIADWLLGFDASALSIKRKLSAAHRQRLEWASAAFTLRNRWLQHGLGWCDHEFGEGVGVKVLLDRLLIFEAANKMDMVKTEKLLREVRDKCSRLRDREQEAQAKLEERYQANLALLEKLVTHAERCMNNRKLHSEETPVLLHKLEQVCVVPKGLNDRHREAYHTVATHWLPHQQHLAELVKMHREGTFSITRTPELLGKMQYHTEGKAGSEELSEDKVAASAQRVAPELQATFVDRKLNEVRLGQRKEPSSLHLNLSSEDDVAGQSADDTEWKELSPSKRVVQPLSPHEKQTSWKVVKNAVAVNAAFSATSPRKTKPEKAKVAIAPKVASQPSSPRRKLSLSEELKEMLRSPTQWLTSLGHQEESIRPELYFPTQLVLDTTSESLDGPTK</sequence>
<dbReference type="OrthoDB" id="270970at2759"/>
<feature type="compositionally biased region" description="Low complexity" evidence="4">
    <location>
        <begin position="2990"/>
        <end position="3000"/>
    </location>
</feature>
<dbReference type="SUPFAM" id="SSF49562">
    <property type="entry name" value="C2 domain (Calcium/lipid-binding domain, CaLB)"/>
    <property type="match status" value="4"/>
</dbReference>
<dbReference type="SMART" id="SM00233">
    <property type="entry name" value="PH"/>
    <property type="match status" value="1"/>
</dbReference>
<dbReference type="InterPro" id="IPR000008">
    <property type="entry name" value="C2_dom"/>
</dbReference>
<dbReference type="EMBL" id="RCMV01000002">
    <property type="protein sequence ID" value="KAG3229328.1"/>
    <property type="molecule type" value="Genomic_DNA"/>
</dbReference>
<dbReference type="SUPFAM" id="SSF50729">
    <property type="entry name" value="PH domain-like"/>
    <property type="match status" value="1"/>
</dbReference>
<reference evidence="11 12" key="1">
    <citation type="submission" date="2018-01" db="EMBL/GenBank/DDBJ databases">
        <title>Draft genome of the strawberry crown rot pathogen Phytophthora cactorum.</title>
        <authorList>
            <person name="Armitage A.D."/>
            <person name="Lysoe E."/>
            <person name="Nellist C.F."/>
            <person name="Harrison R.J."/>
            <person name="Brurberg M.B."/>
        </authorList>
    </citation>
    <scope>NUCLEOTIDE SEQUENCE [LARGE SCALE GENOMIC DNA]</scope>
    <source>
        <strain evidence="11 12">10300</strain>
    </source>
</reference>
<dbReference type="STRING" id="29920.A0A329T2L9"/>
<evidence type="ECO:0000313" key="7">
    <source>
        <dbReference type="EMBL" id="KAG2868781.1"/>
    </source>
</evidence>
<keyword evidence="1" id="KW-0479">Metal-binding</keyword>
<feature type="domain" description="C2" evidence="6">
    <location>
        <begin position="118"/>
        <end position="254"/>
    </location>
</feature>
<feature type="compositionally biased region" description="Basic and acidic residues" evidence="4">
    <location>
        <begin position="4370"/>
        <end position="4382"/>
    </location>
</feature>
<dbReference type="GO" id="GO:0016020">
    <property type="term" value="C:membrane"/>
    <property type="evidence" value="ECO:0007669"/>
    <property type="project" value="TreeGrafter"/>
</dbReference>
<feature type="region of interest" description="Disordered" evidence="4">
    <location>
        <begin position="5186"/>
        <end position="5227"/>
    </location>
</feature>
<feature type="domain" description="PH" evidence="5">
    <location>
        <begin position="5"/>
        <end position="105"/>
    </location>
</feature>
<feature type="region of interest" description="Disordered" evidence="4">
    <location>
        <begin position="4367"/>
        <end position="4411"/>
    </location>
</feature>
<dbReference type="EMBL" id="RCMK01000005">
    <property type="protein sequence ID" value="KAG2955449.1"/>
    <property type="molecule type" value="Genomic_DNA"/>
</dbReference>
<dbReference type="CDD" id="cd00030">
    <property type="entry name" value="C2"/>
    <property type="match status" value="4"/>
</dbReference>
<gene>
    <name evidence="11" type="ORF">PC110_g987</name>
    <name evidence="7" type="ORF">PC113_g831</name>
    <name evidence="8" type="ORF">PC115_g524</name>
    <name evidence="9" type="ORF">PC117_g491</name>
    <name evidence="10" type="ORF">PC129_g187</name>
</gene>
<dbReference type="VEuPathDB" id="FungiDB:PC110_g987"/>
<dbReference type="PROSITE" id="PS50003">
    <property type="entry name" value="PH_DOMAIN"/>
    <property type="match status" value="1"/>
</dbReference>
<feature type="region of interest" description="Disordered" evidence="4">
    <location>
        <begin position="3498"/>
        <end position="3526"/>
    </location>
</feature>
<feature type="domain" description="C2" evidence="6">
    <location>
        <begin position="642"/>
        <end position="772"/>
    </location>
</feature>
<feature type="compositionally biased region" description="Polar residues" evidence="4">
    <location>
        <begin position="3498"/>
        <end position="3519"/>
    </location>
</feature>
<keyword evidence="3" id="KW-0175">Coiled coil</keyword>
<dbReference type="PANTHER" id="PTHR45911">
    <property type="entry name" value="C2 DOMAIN-CONTAINING PROTEIN"/>
    <property type="match status" value="1"/>
</dbReference>
<feature type="domain" description="C2" evidence="6">
    <location>
        <begin position="304"/>
        <end position="434"/>
    </location>
</feature>
<dbReference type="Proteomes" id="UP000774804">
    <property type="component" value="Unassembled WGS sequence"/>
</dbReference>
<dbReference type="Pfam" id="PF00169">
    <property type="entry name" value="PH"/>
    <property type="match status" value="1"/>
</dbReference>
<feature type="region of interest" description="Disordered" evidence="4">
    <location>
        <begin position="1835"/>
        <end position="1859"/>
    </location>
</feature>
<feature type="compositionally biased region" description="Polar residues" evidence="4">
    <location>
        <begin position="2973"/>
        <end position="2982"/>
    </location>
</feature>
<proteinExistence type="predicted"/>
<evidence type="ECO:0008006" key="13">
    <source>
        <dbReference type="Google" id="ProtNLM"/>
    </source>
</evidence>
<dbReference type="Gene3D" id="2.30.29.30">
    <property type="entry name" value="Pleckstrin-homology domain (PH domain)/Phosphotyrosine-binding domain (PTB)"/>
    <property type="match status" value="1"/>
</dbReference>
<evidence type="ECO:0000259" key="6">
    <source>
        <dbReference type="PROSITE" id="PS50004"/>
    </source>
</evidence>
<dbReference type="FunFam" id="2.60.40.150:FF:000527">
    <property type="entry name" value="Uncharacterized protein"/>
    <property type="match status" value="1"/>
</dbReference>
<evidence type="ECO:0000256" key="2">
    <source>
        <dbReference type="ARBA" id="ARBA00022837"/>
    </source>
</evidence>
<dbReference type="PROSITE" id="PS50004">
    <property type="entry name" value="C2"/>
    <property type="match status" value="4"/>
</dbReference>
<dbReference type="Pfam" id="PF00168">
    <property type="entry name" value="C2"/>
    <property type="match status" value="5"/>
</dbReference>
<organism evidence="11 12">
    <name type="scientific">Phytophthora cactorum</name>
    <dbReference type="NCBI Taxonomy" id="29920"/>
    <lineage>
        <taxon>Eukaryota</taxon>
        <taxon>Sar</taxon>
        <taxon>Stramenopiles</taxon>
        <taxon>Oomycota</taxon>
        <taxon>Peronosporomycetes</taxon>
        <taxon>Peronosporales</taxon>
        <taxon>Peronosporaceae</taxon>
        <taxon>Phytophthora</taxon>
    </lineage>
</organism>
<dbReference type="EMBL" id="RCMG01000008">
    <property type="protein sequence ID" value="KAG2868781.1"/>
    <property type="molecule type" value="Genomic_DNA"/>
</dbReference>
<feature type="region of interest" description="Disordered" evidence="4">
    <location>
        <begin position="933"/>
        <end position="955"/>
    </location>
</feature>
<feature type="compositionally biased region" description="Low complexity" evidence="4">
    <location>
        <begin position="4398"/>
        <end position="4411"/>
    </location>
</feature>
<name>A0A329T2L9_9STRA</name>
<keyword evidence="12" id="KW-1185">Reference proteome</keyword>
<evidence type="ECO:0000256" key="4">
    <source>
        <dbReference type="SAM" id="MobiDB-lite"/>
    </source>
</evidence>
<dbReference type="InterPro" id="IPR011993">
    <property type="entry name" value="PH-like_dom_sf"/>
</dbReference>
<dbReference type="EMBL" id="RCMI01000005">
    <property type="protein sequence ID" value="KAG2944095.1"/>
    <property type="molecule type" value="Genomic_DNA"/>
</dbReference>
<feature type="compositionally biased region" description="Polar residues" evidence="4">
    <location>
        <begin position="946"/>
        <end position="955"/>
    </location>
</feature>
<dbReference type="Proteomes" id="UP000760860">
    <property type="component" value="Unassembled WGS sequence"/>
</dbReference>
<evidence type="ECO:0000259" key="5">
    <source>
        <dbReference type="PROSITE" id="PS50003"/>
    </source>
</evidence>
<dbReference type="EMBL" id="MJFZ01000010">
    <property type="protein sequence ID" value="RAW42884.1"/>
    <property type="molecule type" value="Genomic_DNA"/>
</dbReference>
<dbReference type="InterPro" id="IPR035892">
    <property type="entry name" value="C2_domain_sf"/>
</dbReference>
<feature type="region of interest" description="Disordered" evidence="4">
    <location>
        <begin position="2973"/>
        <end position="3002"/>
    </location>
</feature>
<evidence type="ECO:0000313" key="11">
    <source>
        <dbReference type="EMBL" id="RAW42884.1"/>
    </source>
</evidence>
<dbReference type="CDD" id="cd04508">
    <property type="entry name" value="Tudor_SF"/>
    <property type="match status" value="1"/>
</dbReference>
<evidence type="ECO:0000313" key="12">
    <source>
        <dbReference type="Proteomes" id="UP000251314"/>
    </source>
</evidence>
<feature type="domain" description="C2" evidence="6">
    <location>
        <begin position="2301"/>
        <end position="2424"/>
    </location>
</feature>
<protein>
    <recommendedName>
        <fullName evidence="13">PH domain-like</fullName>
    </recommendedName>
</protein>
<dbReference type="Proteomes" id="UP000736787">
    <property type="component" value="Unassembled WGS sequence"/>
</dbReference>
<evidence type="ECO:0000256" key="3">
    <source>
        <dbReference type="SAM" id="Coils"/>
    </source>
</evidence>
<evidence type="ECO:0000313" key="9">
    <source>
        <dbReference type="EMBL" id="KAG2955449.1"/>
    </source>
</evidence>
<reference evidence="7" key="2">
    <citation type="submission" date="2018-10" db="EMBL/GenBank/DDBJ databases">
        <title>Effector identification in a new, highly contiguous assembly of the strawberry crown rot pathogen Phytophthora cactorum.</title>
        <authorList>
            <person name="Armitage A.D."/>
            <person name="Nellist C.F."/>
            <person name="Bates H."/>
            <person name="Vickerstaff R.J."/>
            <person name="Harrison R.J."/>
        </authorList>
    </citation>
    <scope>NUCLEOTIDE SEQUENCE</scope>
    <source>
        <strain evidence="7">15-7</strain>
        <strain evidence="8">4032</strain>
        <strain evidence="9">4040</strain>
        <strain evidence="10">P421</strain>
    </source>
</reference>
<evidence type="ECO:0000313" key="8">
    <source>
        <dbReference type="EMBL" id="KAG2944095.1"/>
    </source>
</evidence>